<feature type="region of interest" description="Disordered" evidence="1">
    <location>
        <begin position="111"/>
        <end position="138"/>
    </location>
</feature>
<evidence type="ECO:0000313" key="3">
    <source>
        <dbReference type="Proteomes" id="UP000298416"/>
    </source>
</evidence>
<evidence type="ECO:0000256" key="1">
    <source>
        <dbReference type="SAM" id="MobiDB-lite"/>
    </source>
</evidence>
<dbReference type="AlphaFoldDB" id="A0A8X8YBG5"/>
<sequence length="138" mass="14963">MNWEHPRSRSALMNLHLRRSRNGDADVKNEYESQNVVIVVHRVKELLLCAKGDRPLLHILLLLCDSASLRFGASSIRPEMGSHLPSFHHYHSQLGGNSEVVLLGAVRERDVVPPHQGDGDGAGGGEDSEGVGGDGEIG</sequence>
<protein>
    <submittedName>
        <fullName evidence="2">Uncharacterized protein</fullName>
    </submittedName>
</protein>
<feature type="compositionally biased region" description="Gly residues" evidence="1">
    <location>
        <begin position="119"/>
        <end position="138"/>
    </location>
</feature>
<comment type="caution">
    <text evidence="2">The sequence shown here is derived from an EMBL/GenBank/DDBJ whole genome shotgun (WGS) entry which is preliminary data.</text>
</comment>
<keyword evidence="3" id="KW-1185">Reference proteome</keyword>
<name>A0A8X8YBG5_SALSN</name>
<proteinExistence type="predicted"/>
<evidence type="ECO:0000313" key="2">
    <source>
        <dbReference type="EMBL" id="KAG6428890.1"/>
    </source>
</evidence>
<reference evidence="2" key="1">
    <citation type="submission" date="2018-01" db="EMBL/GenBank/DDBJ databases">
        <authorList>
            <person name="Mao J.F."/>
        </authorList>
    </citation>
    <scope>NUCLEOTIDE SEQUENCE</scope>
    <source>
        <strain evidence="2">Huo1</strain>
        <tissue evidence="2">Leaf</tissue>
    </source>
</reference>
<accession>A0A8X8YBG5</accession>
<reference evidence="2" key="2">
    <citation type="submission" date="2020-08" db="EMBL/GenBank/DDBJ databases">
        <title>Plant Genome Project.</title>
        <authorList>
            <person name="Zhang R.-G."/>
        </authorList>
    </citation>
    <scope>NUCLEOTIDE SEQUENCE</scope>
    <source>
        <strain evidence="2">Huo1</strain>
        <tissue evidence="2">Leaf</tissue>
    </source>
</reference>
<dbReference type="EMBL" id="PNBA02000003">
    <property type="protein sequence ID" value="KAG6428890.1"/>
    <property type="molecule type" value="Genomic_DNA"/>
</dbReference>
<gene>
    <name evidence="2" type="ORF">SASPL_106929</name>
</gene>
<organism evidence="2">
    <name type="scientific">Salvia splendens</name>
    <name type="common">Scarlet sage</name>
    <dbReference type="NCBI Taxonomy" id="180675"/>
    <lineage>
        <taxon>Eukaryota</taxon>
        <taxon>Viridiplantae</taxon>
        <taxon>Streptophyta</taxon>
        <taxon>Embryophyta</taxon>
        <taxon>Tracheophyta</taxon>
        <taxon>Spermatophyta</taxon>
        <taxon>Magnoliopsida</taxon>
        <taxon>eudicotyledons</taxon>
        <taxon>Gunneridae</taxon>
        <taxon>Pentapetalae</taxon>
        <taxon>asterids</taxon>
        <taxon>lamiids</taxon>
        <taxon>Lamiales</taxon>
        <taxon>Lamiaceae</taxon>
        <taxon>Nepetoideae</taxon>
        <taxon>Mentheae</taxon>
        <taxon>Salviinae</taxon>
        <taxon>Salvia</taxon>
        <taxon>Salvia subgen. Calosphace</taxon>
        <taxon>core Calosphace</taxon>
    </lineage>
</organism>
<dbReference type="Proteomes" id="UP000298416">
    <property type="component" value="Unassembled WGS sequence"/>
</dbReference>